<organism evidence="1">
    <name type="scientific">marine sediment metagenome</name>
    <dbReference type="NCBI Taxonomy" id="412755"/>
    <lineage>
        <taxon>unclassified sequences</taxon>
        <taxon>metagenomes</taxon>
        <taxon>ecological metagenomes</taxon>
    </lineage>
</organism>
<comment type="caution">
    <text evidence="1">The sequence shown here is derived from an EMBL/GenBank/DDBJ whole genome shotgun (WGS) entry which is preliminary data.</text>
</comment>
<reference evidence="1" key="1">
    <citation type="journal article" date="2014" name="Front. Microbiol.">
        <title>High frequency of phylogenetically diverse reductive dehalogenase-homologous genes in deep subseafloor sedimentary metagenomes.</title>
        <authorList>
            <person name="Kawai M."/>
            <person name="Futagami T."/>
            <person name="Toyoda A."/>
            <person name="Takaki Y."/>
            <person name="Nishi S."/>
            <person name="Hori S."/>
            <person name="Arai W."/>
            <person name="Tsubouchi T."/>
            <person name="Morono Y."/>
            <person name="Uchiyama I."/>
            <person name="Ito T."/>
            <person name="Fujiyama A."/>
            <person name="Inagaki F."/>
            <person name="Takami H."/>
        </authorList>
    </citation>
    <scope>NUCLEOTIDE SEQUENCE</scope>
    <source>
        <strain evidence="1">Expedition CK06-06</strain>
    </source>
</reference>
<protein>
    <submittedName>
        <fullName evidence="1">Uncharacterized protein</fullName>
    </submittedName>
</protein>
<proteinExistence type="predicted"/>
<dbReference type="EMBL" id="BARV01018203">
    <property type="protein sequence ID" value="GAI31491.1"/>
    <property type="molecule type" value="Genomic_DNA"/>
</dbReference>
<accession>X1NMR3</accession>
<evidence type="ECO:0000313" key="1">
    <source>
        <dbReference type="EMBL" id="GAI31491.1"/>
    </source>
</evidence>
<name>X1NMR3_9ZZZZ</name>
<dbReference type="AlphaFoldDB" id="X1NMR3"/>
<feature type="non-terminal residue" evidence="1">
    <location>
        <position position="1"/>
    </location>
</feature>
<sequence length="34" mass="3896">NTVADWTAYIPPEYPDYAKDGDYVLPSYGKEEDI</sequence>
<gene>
    <name evidence="1" type="ORF">S06H3_30843</name>
</gene>